<dbReference type="Pfam" id="PF11796">
    <property type="entry name" value="DUF3323"/>
    <property type="match status" value="1"/>
</dbReference>
<proteinExistence type="predicted"/>
<dbReference type="Pfam" id="PF09664">
    <property type="entry name" value="DUF2399"/>
    <property type="match status" value="1"/>
</dbReference>
<dbReference type="Proteomes" id="UP001501371">
    <property type="component" value="Unassembled WGS sequence"/>
</dbReference>
<sequence>MRLLGRPELSWLVDRIRDRMARGRPLTGVLTLSAPRQAQREAVERLLGRAPQGGRSLTVRLDALDGVLRHSGISPQGLAAAVVALTGPVRPLAEEREAEDREWEEAYAPLAALGPAYTDWIRRIRRDGLVRRLARSPGTAGPLLRDTARVLRALPAAPPTSLAAFAARVLGRSHALDDGTPLATLVLSAIRALGGFPDGTGAEWRREAWASAGLLKDDLSSTVLVLNVRGTPVLDAMADAGEPAVLTLRHLARHLTGTGPDPAEGARATRGAQVPEGVRVTDGLRVTGGVPVSDGVRVTDGAPVTADVYVCENPAVLSAAADAYGPACPPLVCLQGQPSAAALALLRHLSHGGVHGGAHGGAMLHYHGDFDWGGLRIATALRRAVPWTPWRYGATDYRAAAAATPGPDRLSGPPAESPWDPALAAALTELGVRVEEESVLDDLLGDLGRPTTRP</sequence>
<evidence type="ECO:0000259" key="1">
    <source>
        <dbReference type="Pfam" id="PF09664"/>
    </source>
</evidence>
<keyword evidence="4" id="KW-1185">Reference proteome</keyword>
<organism evidence="3 4">
    <name type="scientific">Streptomyces hebeiensis</name>
    <dbReference type="NCBI Taxonomy" id="229486"/>
    <lineage>
        <taxon>Bacteria</taxon>
        <taxon>Bacillati</taxon>
        <taxon>Actinomycetota</taxon>
        <taxon>Actinomycetes</taxon>
        <taxon>Kitasatosporales</taxon>
        <taxon>Streptomycetaceae</taxon>
        <taxon>Streptomyces</taxon>
    </lineage>
</organism>
<evidence type="ECO:0000313" key="4">
    <source>
        <dbReference type="Proteomes" id="UP001501371"/>
    </source>
</evidence>
<protein>
    <recommendedName>
        <fullName evidence="5">TIGR02679 family protein</fullName>
    </recommendedName>
</protein>
<feature type="domain" description="DUF2399" evidence="1">
    <location>
        <begin position="305"/>
        <end position="447"/>
    </location>
</feature>
<accession>A0ABN1UWB8</accession>
<name>A0ABN1UWB8_9ACTN</name>
<evidence type="ECO:0000313" key="3">
    <source>
        <dbReference type="EMBL" id="GAA1175546.1"/>
    </source>
</evidence>
<dbReference type="EMBL" id="BAAAKV010000030">
    <property type="protein sequence ID" value="GAA1175546.1"/>
    <property type="molecule type" value="Genomic_DNA"/>
</dbReference>
<evidence type="ECO:0008006" key="5">
    <source>
        <dbReference type="Google" id="ProtNLM"/>
    </source>
</evidence>
<comment type="caution">
    <text evidence="3">The sequence shown here is derived from an EMBL/GenBank/DDBJ whole genome shotgun (WGS) entry which is preliminary data.</text>
</comment>
<dbReference type="InterPro" id="IPR024466">
    <property type="entry name" value="CHP02679_N"/>
</dbReference>
<dbReference type="InterPro" id="IPR024465">
    <property type="entry name" value="DUF2399"/>
</dbReference>
<feature type="domain" description="Conserved hypothetical protein CHP02679 N terminus" evidence="2">
    <location>
        <begin position="26"/>
        <end position="229"/>
    </location>
</feature>
<reference evidence="3 4" key="1">
    <citation type="journal article" date="2019" name="Int. J. Syst. Evol. Microbiol.">
        <title>The Global Catalogue of Microorganisms (GCM) 10K type strain sequencing project: providing services to taxonomists for standard genome sequencing and annotation.</title>
        <authorList>
            <consortium name="The Broad Institute Genomics Platform"/>
            <consortium name="The Broad Institute Genome Sequencing Center for Infectious Disease"/>
            <person name="Wu L."/>
            <person name="Ma J."/>
        </authorList>
    </citation>
    <scope>NUCLEOTIDE SEQUENCE [LARGE SCALE GENOMIC DNA]</scope>
    <source>
        <strain evidence="3 4">JCM 12696</strain>
    </source>
</reference>
<gene>
    <name evidence="3" type="ORF">GCM10009654_35920</name>
</gene>
<evidence type="ECO:0000259" key="2">
    <source>
        <dbReference type="Pfam" id="PF11796"/>
    </source>
</evidence>